<dbReference type="GO" id="GO:0005634">
    <property type="term" value="C:nucleus"/>
    <property type="evidence" value="ECO:0007669"/>
    <property type="project" value="UniProtKB-SubCell"/>
</dbReference>
<feature type="domain" description="Xylanolytic transcriptional activator regulatory" evidence="8">
    <location>
        <begin position="15"/>
        <end position="99"/>
    </location>
</feature>
<dbReference type="Pfam" id="PF04082">
    <property type="entry name" value="Fungal_trans"/>
    <property type="match status" value="1"/>
</dbReference>
<dbReference type="GeneID" id="64575368"/>
<name>A0A871RLW4_DEKBR</name>
<evidence type="ECO:0000256" key="6">
    <source>
        <dbReference type="ARBA" id="ARBA00023163"/>
    </source>
</evidence>
<protein>
    <recommendedName>
        <fullName evidence="8">Xylanolytic transcriptional activator regulatory domain-containing protein</fullName>
    </recommendedName>
</protein>
<dbReference type="GO" id="GO:0045944">
    <property type="term" value="P:positive regulation of transcription by RNA polymerase II"/>
    <property type="evidence" value="ECO:0007669"/>
    <property type="project" value="TreeGrafter"/>
</dbReference>
<keyword evidence="5" id="KW-0238">DNA-binding</keyword>
<dbReference type="InterPro" id="IPR007219">
    <property type="entry name" value="XnlR_reg_dom"/>
</dbReference>
<keyword evidence="2" id="KW-0479">Metal-binding</keyword>
<dbReference type="GO" id="GO:0008270">
    <property type="term" value="F:zinc ion binding"/>
    <property type="evidence" value="ECO:0007669"/>
    <property type="project" value="InterPro"/>
</dbReference>
<dbReference type="InterPro" id="IPR052202">
    <property type="entry name" value="Yeast_MetPath_Reg"/>
</dbReference>
<reference evidence="9" key="2">
    <citation type="journal article" name="BMC Genomics">
        <title>New genome assemblies reveal patterns of domestication and adaptation across Brettanomyces (Dekkera) species.</title>
        <authorList>
            <person name="Roach M.J."/>
            <person name="Borneman A.R."/>
        </authorList>
    </citation>
    <scope>NUCLEOTIDE SEQUENCE</scope>
    <source>
        <strain evidence="9">UCD 2041</strain>
    </source>
</reference>
<dbReference type="GO" id="GO:0006351">
    <property type="term" value="P:DNA-templated transcription"/>
    <property type="evidence" value="ECO:0007669"/>
    <property type="project" value="InterPro"/>
</dbReference>
<evidence type="ECO:0000256" key="3">
    <source>
        <dbReference type="ARBA" id="ARBA00022833"/>
    </source>
</evidence>
<keyword evidence="6" id="KW-0804">Transcription</keyword>
<reference evidence="9" key="1">
    <citation type="submission" date="2020-10" db="EMBL/GenBank/DDBJ databases">
        <authorList>
            <person name="Palmer J.M."/>
        </authorList>
    </citation>
    <scope>NUCLEOTIDE SEQUENCE</scope>
    <source>
        <strain evidence="9">UCD 2041</strain>
    </source>
</reference>
<dbReference type="PANTHER" id="PTHR47782">
    <property type="entry name" value="ZN(II)2CYS6 TRANSCRIPTION FACTOR (EUROFUNG)-RELATED"/>
    <property type="match status" value="1"/>
</dbReference>
<evidence type="ECO:0000256" key="4">
    <source>
        <dbReference type="ARBA" id="ARBA00023015"/>
    </source>
</evidence>
<evidence type="ECO:0000256" key="2">
    <source>
        <dbReference type="ARBA" id="ARBA00022723"/>
    </source>
</evidence>
<dbReference type="GO" id="GO:0043565">
    <property type="term" value="F:sequence-specific DNA binding"/>
    <property type="evidence" value="ECO:0007669"/>
    <property type="project" value="TreeGrafter"/>
</dbReference>
<evidence type="ECO:0000259" key="8">
    <source>
        <dbReference type="SMART" id="SM00906"/>
    </source>
</evidence>
<dbReference type="SMART" id="SM00906">
    <property type="entry name" value="Fungal_trans"/>
    <property type="match status" value="1"/>
</dbReference>
<proteinExistence type="predicted"/>
<evidence type="ECO:0000256" key="5">
    <source>
        <dbReference type="ARBA" id="ARBA00023125"/>
    </source>
</evidence>
<dbReference type="Proteomes" id="UP000663131">
    <property type="component" value="Chromosome 9"/>
</dbReference>
<dbReference type="CDD" id="cd12148">
    <property type="entry name" value="fungal_TF_MHR"/>
    <property type="match status" value="1"/>
</dbReference>
<keyword evidence="4" id="KW-0805">Transcription regulation</keyword>
<gene>
    <name evidence="9" type="ORF">BRETT_003444</name>
</gene>
<sequence length="144" mass="16610">MLAVFSQKVLDGSSVWQTAGMAIRAAVALGLHRELSNEYYFHRQRGVPEQQKSKMNDLRSRMFWSAYGIERMNGLILGRPFSISDVDINVPVPKRTLKTEIAYQVVMLWQIQSRLSSFIYKPPRLMGTPKELEYDEKTNSVQIK</sequence>
<dbReference type="EMBL" id="CP063137">
    <property type="protein sequence ID" value="QOU23251.1"/>
    <property type="molecule type" value="Genomic_DNA"/>
</dbReference>
<dbReference type="AlphaFoldDB" id="A0A871RLW4"/>
<accession>A0A871RLW4</accession>
<evidence type="ECO:0000313" key="10">
    <source>
        <dbReference type="Proteomes" id="UP000663131"/>
    </source>
</evidence>
<keyword evidence="3" id="KW-0862">Zinc</keyword>
<comment type="subcellular location">
    <subcellularLocation>
        <location evidence="1">Nucleus</location>
    </subcellularLocation>
</comment>
<organism evidence="9 10">
    <name type="scientific">Dekkera bruxellensis</name>
    <name type="common">Brettanomyces custersii</name>
    <dbReference type="NCBI Taxonomy" id="5007"/>
    <lineage>
        <taxon>Eukaryota</taxon>
        <taxon>Fungi</taxon>
        <taxon>Dikarya</taxon>
        <taxon>Ascomycota</taxon>
        <taxon>Saccharomycotina</taxon>
        <taxon>Pichiomycetes</taxon>
        <taxon>Pichiales</taxon>
        <taxon>Pichiaceae</taxon>
        <taxon>Brettanomyces</taxon>
    </lineage>
</organism>
<evidence type="ECO:0000256" key="7">
    <source>
        <dbReference type="ARBA" id="ARBA00023242"/>
    </source>
</evidence>
<dbReference type="OrthoDB" id="189997at2759"/>
<dbReference type="KEGG" id="bbrx:BRETT_003444"/>
<dbReference type="PANTHER" id="PTHR47782:SF12">
    <property type="entry name" value="ZN(II)2CYS6 TRANSCRIPTION FACTOR (EUROFUNG)"/>
    <property type="match status" value="1"/>
</dbReference>
<evidence type="ECO:0000313" key="9">
    <source>
        <dbReference type="EMBL" id="QOU23251.1"/>
    </source>
</evidence>
<dbReference type="GO" id="GO:0000981">
    <property type="term" value="F:DNA-binding transcription factor activity, RNA polymerase II-specific"/>
    <property type="evidence" value="ECO:0007669"/>
    <property type="project" value="TreeGrafter"/>
</dbReference>
<evidence type="ECO:0000256" key="1">
    <source>
        <dbReference type="ARBA" id="ARBA00004123"/>
    </source>
</evidence>
<keyword evidence="7" id="KW-0539">Nucleus</keyword>
<dbReference type="RefSeq" id="XP_041139744.1">
    <property type="nucleotide sequence ID" value="XM_041281953.1"/>
</dbReference>